<dbReference type="InterPro" id="IPR011006">
    <property type="entry name" value="CheY-like_superfamily"/>
</dbReference>
<name>A0A7M2YV91_9ACTN</name>
<sequence length="195" mass="20878">MLVVEDDAIVRTWVRLALAGGDFRIAGETGSATEAEELLGRRAVDVLLVDQHLPDRLGSDLVKSLRRAGMACPAVLMTASPQRGLNEVAIEAGAQASVVKSSDPKRLRVVLRGVLAGHRIFDPAHPKRPTGEARLTPRERGVIALVAAGRTNREAAAVLGVSDETVKTLLERAYTKLGARRRAEAVLEARARGLI</sequence>
<evidence type="ECO:0000256" key="2">
    <source>
        <dbReference type="PROSITE-ProRule" id="PRU00169"/>
    </source>
</evidence>
<evidence type="ECO:0000313" key="6">
    <source>
        <dbReference type="Proteomes" id="UP000254134"/>
    </source>
</evidence>
<dbReference type="Gene3D" id="1.10.10.10">
    <property type="entry name" value="Winged helix-like DNA-binding domain superfamily/Winged helix DNA-binding domain"/>
    <property type="match status" value="1"/>
</dbReference>
<dbReference type="SMART" id="SM00448">
    <property type="entry name" value="REC"/>
    <property type="match status" value="1"/>
</dbReference>
<dbReference type="Proteomes" id="UP000254134">
    <property type="component" value="Unassembled WGS sequence"/>
</dbReference>
<dbReference type="PROSITE" id="PS50110">
    <property type="entry name" value="RESPONSE_REGULATORY"/>
    <property type="match status" value="1"/>
</dbReference>
<dbReference type="PRINTS" id="PR00038">
    <property type="entry name" value="HTHLUXR"/>
</dbReference>
<keyword evidence="6" id="KW-1185">Reference proteome</keyword>
<dbReference type="GO" id="GO:0000160">
    <property type="term" value="P:phosphorelay signal transduction system"/>
    <property type="evidence" value="ECO:0007669"/>
    <property type="project" value="InterPro"/>
</dbReference>
<reference evidence="6" key="2">
    <citation type="journal article" date="2019" name="MicrobiologyOpen">
        <title>High-quality draft genome sequence of Gaiella occulta isolated from a 150 meter deep mineral water borehole and comparison with the genome sequences of other deep-branching lineages of the phylum Actinobacteria.</title>
        <authorList>
            <person name="Severino R."/>
            <person name="Froufe H.J.C."/>
            <person name="Barroso C."/>
            <person name="Albuquerque L."/>
            <person name="Lobo-da-Cunha A."/>
            <person name="da Costa M.S."/>
            <person name="Egas C."/>
        </authorList>
    </citation>
    <scope>NUCLEOTIDE SEQUENCE [LARGE SCALE GENOMIC DNA]</scope>
    <source>
        <strain evidence="6">F2-233</strain>
    </source>
</reference>
<evidence type="ECO:0000259" key="3">
    <source>
        <dbReference type="PROSITE" id="PS50043"/>
    </source>
</evidence>
<accession>A0A7M2YV91</accession>
<dbReference type="Gene3D" id="3.40.50.2300">
    <property type="match status" value="1"/>
</dbReference>
<dbReference type="Pfam" id="PF00196">
    <property type="entry name" value="GerE"/>
    <property type="match status" value="1"/>
</dbReference>
<comment type="caution">
    <text evidence="5">The sequence shown here is derived from an EMBL/GenBank/DDBJ whole genome shotgun (WGS) entry which is preliminary data.</text>
</comment>
<evidence type="ECO:0000256" key="1">
    <source>
        <dbReference type="ARBA" id="ARBA00023125"/>
    </source>
</evidence>
<dbReference type="PROSITE" id="PS50043">
    <property type="entry name" value="HTH_LUXR_2"/>
    <property type="match status" value="1"/>
</dbReference>
<dbReference type="SMART" id="SM00421">
    <property type="entry name" value="HTH_LUXR"/>
    <property type="match status" value="1"/>
</dbReference>
<dbReference type="CDD" id="cd06170">
    <property type="entry name" value="LuxR_C_like"/>
    <property type="match status" value="1"/>
</dbReference>
<dbReference type="GO" id="GO:0006355">
    <property type="term" value="P:regulation of DNA-templated transcription"/>
    <property type="evidence" value="ECO:0007669"/>
    <property type="project" value="InterPro"/>
</dbReference>
<feature type="domain" description="HTH luxR-type" evidence="3">
    <location>
        <begin position="128"/>
        <end position="193"/>
    </location>
</feature>
<reference evidence="5 6" key="1">
    <citation type="submission" date="2018-07" db="EMBL/GenBank/DDBJ databases">
        <title>High-quality-draft genome sequence of Gaiella occulta.</title>
        <authorList>
            <person name="Severino R."/>
            <person name="Froufe H.J.C."/>
            <person name="Rainey F.A."/>
            <person name="Barroso C."/>
            <person name="Albuquerque L."/>
            <person name="Lobo-Da-Cunha A."/>
            <person name="Da Costa M.S."/>
            <person name="Egas C."/>
        </authorList>
    </citation>
    <scope>NUCLEOTIDE SEQUENCE [LARGE SCALE GENOMIC DNA]</scope>
    <source>
        <strain evidence="5 6">F2-233</strain>
    </source>
</reference>
<keyword evidence="2" id="KW-0597">Phosphoprotein</keyword>
<dbReference type="AlphaFoldDB" id="A0A7M2YV91"/>
<proteinExistence type="predicted"/>
<protein>
    <submittedName>
        <fullName evidence="5">Response regulator containing a CheY-like receiver domain and an HTH DNA-binding domain</fullName>
    </submittedName>
</protein>
<dbReference type="SUPFAM" id="SSF52172">
    <property type="entry name" value="CheY-like"/>
    <property type="match status" value="1"/>
</dbReference>
<dbReference type="InterPro" id="IPR000792">
    <property type="entry name" value="Tscrpt_reg_LuxR_C"/>
</dbReference>
<feature type="domain" description="Response regulatory" evidence="4">
    <location>
        <begin position="1"/>
        <end position="115"/>
    </location>
</feature>
<feature type="modified residue" description="4-aspartylphosphate" evidence="2">
    <location>
        <position position="50"/>
    </location>
</feature>
<evidence type="ECO:0000259" key="4">
    <source>
        <dbReference type="PROSITE" id="PS50110"/>
    </source>
</evidence>
<dbReference type="OrthoDB" id="9808843at2"/>
<dbReference type="CDD" id="cd00156">
    <property type="entry name" value="REC"/>
    <property type="match status" value="1"/>
</dbReference>
<dbReference type="Pfam" id="PF00072">
    <property type="entry name" value="Response_reg"/>
    <property type="match status" value="1"/>
</dbReference>
<dbReference type="InterPro" id="IPR036388">
    <property type="entry name" value="WH-like_DNA-bd_sf"/>
</dbReference>
<dbReference type="InterPro" id="IPR001789">
    <property type="entry name" value="Sig_transdc_resp-reg_receiver"/>
</dbReference>
<organism evidence="5 6">
    <name type="scientific">Gaiella occulta</name>
    <dbReference type="NCBI Taxonomy" id="1002870"/>
    <lineage>
        <taxon>Bacteria</taxon>
        <taxon>Bacillati</taxon>
        <taxon>Actinomycetota</taxon>
        <taxon>Thermoleophilia</taxon>
        <taxon>Gaiellales</taxon>
        <taxon>Gaiellaceae</taxon>
        <taxon>Gaiella</taxon>
    </lineage>
</organism>
<dbReference type="RefSeq" id="WP_147281325.1">
    <property type="nucleotide sequence ID" value="NZ_QQZY01000009.1"/>
</dbReference>
<dbReference type="GO" id="GO:0003677">
    <property type="term" value="F:DNA binding"/>
    <property type="evidence" value="ECO:0007669"/>
    <property type="project" value="UniProtKB-KW"/>
</dbReference>
<evidence type="ECO:0000313" key="5">
    <source>
        <dbReference type="EMBL" id="RDI73509.1"/>
    </source>
</evidence>
<dbReference type="EMBL" id="QQZY01000009">
    <property type="protein sequence ID" value="RDI73509.1"/>
    <property type="molecule type" value="Genomic_DNA"/>
</dbReference>
<gene>
    <name evidence="5" type="ORF">Gocc_2865</name>
</gene>
<keyword evidence="1 5" id="KW-0238">DNA-binding</keyword>
<dbReference type="SUPFAM" id="SSF46894">
    <property type="entry name" value="C-terminal effector domain of the bipartite response regulators"/>
    <property type="match status" value="1"/>
</dbReference>
<dbReference type="PANTHER" id="PTHR43214">
    <property type="entry name" value="TWO-COMPONENT RESPONSE REGULATOR"/>
    <property type="match status" value="1"/>
</dbReference>
<dbReference type="InterPro" id="IPR016032">
    <property type="entry name" value="Sig_transdc_resp-reg_C-effctor"/>
</dbReference>
<dbReference type="InterPro" id="IPR039420">
    <property type="entry name" value="WalR-like"/>
</dbReference>